<name>A0ACC2Q9P2_9NEOP</name>
<organism evidence="1 2">
    <name type="scientific">Mythimna loreyi</name>
    <dbReference type="NCBI Taxonomy" id="667449"/>
    <lineage>
        <taxon>Eukaryota</taxon>
        <taxon>Metazoa</taxon>
        <taxon>Ecdysozoa</taxon>
        <taxon>Arthropoda</taxon>
        <taxon>Hexapoda</taxon>
        <taxon>Insecta</taxon>
        <taxon>Pterygota</taxon>
        <taxon>Neoptera</taxon>
        <taxon>Endopterygota</taxon>
        <taxon>Lepidoptera</taxon>
        <taxon>Glossata</taxon>
        <taxon>Ditrysia</taxon>
        <taxon>Noctuoidea</taxon>
        <taxon>Noctuidae</taxon>
        <taxon>Noctuinae</taxon>
        <taxon>Hadenini</taxon>
        <taxon>Mythimna</taxon>
    </lineage>
</organism>
<proteinExistence type="predicted"/>
<comment type="caution">
    <text evidence="1">The sequence shown here is derived from an EMBL/GenBank/DDBJ whole genome shotgun (WGS) entry which is preliminary data.</text>
</comment>
<sequence>MSSALVRQALELVDQEDSVEAKRAARRSRPRRAGQDQKHLFKNKSKKPKAPVKSKEQLTEENINKLLKLSKPVAQSSVVDKIVERAIKRKPLADTIEVKQDDHKSILFPEGETFEDFEKELFCS</sequence>
<gene>
    <name evidence="1" type="ORF">PYW08_010257</name>
</gene>
<reference evidence="1" key="1">
    <citation type="submission" date="2023-03" db="EMBL/GenBank/DDBJ databases">
        <title>Chromosome-level genomes of two armyworms, Mythimna separata and Mythimna loreyi, provide insights into the biosynthesis and reception of sex pheromones.</title>
        <authorList>
            <person name="Zhao H."/>
        </authorList>
    </citation>
    <scope>NUCLEOTIDE SEQUENCE</scope>
    <source>
        <strain evidence="1">BeijingLab</strain>
    </source>
</reference>
<evidence type="ECO:0000313" key="2">
    <source>
        <dbReference type="Proteomes" id="UP001231649"/>
    </source>
</evidence>
<dbReference type="Proteomes" id="UP001231649">
    <property type="component" value="Chromosome 25"/>
</dbReference>
<protein>
    <submittedName>
        <fullName evidence="1">Uncharacterized protein</fullName>
    </submittedName>
</protein>
<dbReference type="EMBL" id="CM056801">
    <property type="protein sequence ID" value="KAJ8708875.1"/>
    <property type="molecule type" value="Genomic_DNA"/>
</dbReference>
<keyword evidence="2" id="KW-1185">Reference proteome</keyword>
<evidence type="ECO:0000313" key="1">
    <source>
        <dbReference type="EMBL" id="KAJ8708875.1"/>
    </source>
</evidence>
<accession>A0ACC2Q9P2</accession>